<dbReference type="InterPro" id="IPR036429">
    <property type="entry name" value="SpoA-like_sf"/>
</dbReference>
<keyword evidence="4" id="KW-1185">Reference proteome</keyword>
<evidence type="ECO:0000259" key="2">
    <source>
        <dbReference type="Pfam" id="PF01052"/>
    </source>
</evidence>
<accession>A0A2H5EXZ8</accession>
<sequence>MAEDQGQESGHGVLGRLLRIRDQSRLDQGAAAALPRPQPVTAIRAATNAVARTVEGLYGLPVAPLEVTPAAITLAEMAELLPRPALLSVVEGAGEAIGVVALCPTLMTALIEVQTLGRVTSRPVEARRITRSDAMICSDFVNALLARLGDEMTRIDGFDGFGGFRYASFLDDPRPLLLMLEDSPYRSLHYRLRLGQPPGREGEIFVAVPQRISASSQAPAKEAQTGIGRDRGEAASIAPAEPGPLDPDLALRVREAPIEVVGVLCRRRLRLGVLRQLKPGQILSLPRVDLAETRLETRLGKVLATGKLGEAGGYHAVRLSGAGEVPFASASLSARASNGEDGAWSGRDGGAGVSSVAGLPVEPPIADLDRPDSFRAPLRDAASSEDFADAARKSALSG</sequence>
<dbReference type="Pfam" id="PF01052">
    <property type="entry name" value="FliMN_C"/>
    <property type="match status" value="1"/>
</dbReference>
<dbReference type="Gene3D" id="2.30.330.10">
    <property type="entry name" value="SpoA-like"/>
    <property type="match status" value="1"/>
</dbReference>
<feature type="region of interest" description="Disordered" evidence="1">
    <location>
        <begin position="338"/>
        <end position="384"/>
    </location>
</feature>
<protein>
    <recommendedName>
        <fullName evidence="2">Flagellar motor switch protein FliN-like C-terminal domain-containing protein</fullName>
    </recommendedName>
</protein>
<dbReference type="OrthoDB" id="7824563at2"/>
<proteinExistence type="predicted"/>
<dbReference type="RefSeq" id="WP_101752195.1">
    <property type="nucleotide sequence ID" value="NZ_CP025430.1"/>
</dbReference>
<dbReference type="Proteomes" id="UP000234530">
    <property type="component" value="Chromosome"/>
</dbReference>
<organism evidence="3 4">
    <name type="scientific">Paracoccus zhejiangensis</name>
    <dbReference type="NCBI Taxonomy" id="1077935"/>
    <lineage>
        <taxon>Bacteria</taxon>
        <taxon>Pseudomonadati</taxon>
        <taxon>Pseudomonadota</taxon>
        <taxon>Alphaproteobacteria</taxon>
        <taxon>Rhodobacterales</taxon>
        <taxon>Paracoccaceae</taxon>
        <taxon>Paracoccus</taxon>
    </lineage>
</organism>
<feature type="domain" description="Flagellar motor switch protein FliN-like C-terminal" evidence="2">
    <location>
        <begin position="252"/>
        <end position="320"/>
    </location>
</feature>
<feature type="region of interest" description="Disordered" evidence="1">
    <location>
        <begin position="215"/>
        <end position="241"/>
    </location>
</feature>
<reference evidence="3 4" key="1">
    <citation type="journal article" date="2013" name="Antonie Van Leeuwenhoek">
        <title>Paracoccus zhejiangensis sp. nov., isolated from activated sludge in wastewater-treatment system.</title>
        <authorList>
            <person name="Wu Z.G."/>
            <person name="Zhang D.F."/>
            <person name="Liu Y.L."/>
            <person name="Wang F."/>
            <person name="Jiang X."/>
            <person name="Li C."/>
            <person name="Li S.P."/>
            <person name="Hong Q."/>
            <person name="Li W.J."/>
        </authorList>
    </citation>
    <scope>NUCLEOTIDE SEQUENCE [LARGE SCALE GENOMIC DNA]</scope>
    <source>
        <strain evidence="3 4">J6</strain>
    </source>
</reference>
<dbReference type="EMBL" id="CP025430">
    <property type="protein sequence ID" value="AUH64157.1"/>
    <property type="molecule type" value="Genomic_DNA"/>
</dbReference>
<gene>
    <name evidence="3" type="ORF">CX676_08320</name>
</gene>
<name>A0A2H5EXZ8_9RHOB</name>
<dbReference type="SUPFAM" id="SSF101801">
    <property type="entry name" value="Surface presentation of antigens (SPOA)"/>
    <property type="match status" value="1"/>
</dbReference>
<evidence type="ECO:0000313" key="3">
    <source>
        <dbReference type="EMBL" id="AUH64157.1"/>
    </source>
</evidence>
<evidence type="ECO:0000256" key="1">
    <source>
        <dbReference type="SAM" id="MobiDB-lite"/>
    </source>
</evidence>
<dbReference type="AlphaFoldDB" id="A0A2H5EXZ8"/>
<evidence type="ECO:0000313" key="4">
    <source>
        <dbReference type="Proteomes" id="UP000234530"/>
    </source>
</evidence>
<dbReference type="InterPro" id="IPR001543">
    <property type="entry name" value="FliN-like_C"/>
</dbReference>
<dbReference type="KEGG" id="pzh:CX676_08320"/>